<dbReference type="AlphaFoldDB" id="A0AAE0NRX0"/>
<feature type="compositionally biased region" description="Basic and acidic residues" evidence="1">
    <location>
        <begin position="59"/>
        <end position="70"/>
    </location>
</feature>
<protein>
    <submittedName>
        <fullName evidence="3">Uncharacterized protein</fullName>
    </submittedName>
</protein>
<dbReference type="Proteomes" id="UP001285441">
    <property type="component" value="Unassembled WGS sequence"/>
</dbReference>
<proteinExistence type="predicted"/>
<comment type="caution">
    <text evidence="3">The sequence shown here is derived from an EMBL/GenBank/DDBJ whole genome shotgun (WGS) entry which is preliminary data.</text>
</comment>
<keyword evidence="4" id="KW-1185">Reference proteome</keyword>
<organism evidence="3 4">
    <name type="scientific">Podospora didyma</name>
    <dbReference type="NCBI Taxonomy" id="330526"/>
    <lineage>
        <taxon>Eukaryota</taxon>
        <taxon>Fungi</taxon>
        <taxon>Dikarya</taxon>
        <taxon>Ascomycota</taxon>
        <taxon>Pezizomycotina</taxon>
        <taxon>Sordariomycetes</taxon>
        <taxon>Sordariomycetidae</taxon>
        <taxon>Sordariales</taxon>
        <taxon>Podosporaceae</taxon>
        <taxon>Podospora</taxon>
    </lineage>
</organism>
<reference evidence="3" key="2">
    <citation type="submission" date="2023-06" db="EMBL/GenBank/DDBJ databases">
        <authorList>
            <consortium name="Lawrence Berkeley National Laboratory"/>
            <person name="Haridas S."/>
            <person name="Hensen N."/>
            <person name="Bonometti L."/>
            <person name="Westerberg I."/>
            <person name="Brannstrom I.O."/>
            <person name="Guillou S."/>
            <person name="Cros-Aarteil S."/>
            <person name="Calhoun S."/>
            <person name="Kuo A."/>
            <person name="Mondo S."/>
            <person name="Pangilinan J."/>
            <person name="Riley R."/>
            <person name="LaButti K."/>
            <person name="Andreopoulos B."/>
            <person name="Lipzen A."/>
            <person name="Chen C."/>
            <person name="Yanf M."/>
            <person name="Daum C."/>
            <person name="Ng V."/>
            <person name="Clum A."/>
            <person name="Steindorff A."/>
            <person name="Ohm R."/>
            <person name="Martin F."/>
            <person name="Silar P."/>
            <person name="Natvig D."/>
            <person name="Lalanne C."/>
            <person name="Gautier V."/>
            <person name="Ament-velasquez S.L."/>
            <person name="Kruys A."/>
            <person name="Hutchinson M.I."/>
            <person name="Powell A.J."/>
            <person name="Barry K."/>
            <person name="Miller A.N."/>
            <person name="Grigoriev I.V."/>
            <person name="Debuchy R."/>
            <person name="Gladieux P."/>
            <person name="Thoren M.H."/>
            <person name="Johannesson H."/>
        </authorList>
    </citation>
    <scope>NUCLEOTIDE SEQUENCE</scope>
    <source>
        <strain evidence="3">CBS 232.78</strain>
    </source>
</reference>
<feature type="transmembrane region" description="Helical" evidence="2">
    <location>
        <begin position="628"/>
        <end position="650"/>
    </location>
</feature>
<evidence type="ECO:0000313" key="4">
    <source>
        <dbReference type="Proteomes" id="UP001285441"/>
    </source>
</evidence>
<name>A0AAE0NRX0_9PEZI</name>
<dbReference type="PANTHER" id="PTHR35394:SF5">
    <property type="entry name" value="DUF3176 DOMAIN-CONTAINING PROTEIN"/>
    <property type="match status" value="1"/>
</dbReference>
<dbReference type="InterPro" id="IPR021514">
    <property type="entry name" value="DUF3176"/>
</dbReference>
<feature type="compositionally biased region" description="Low complexity" evidence="1">
    <location>
        <begin position="36"/>
        <end position="46"/>
    </location>
</feature>
<evidence type="ECO:0000256" key="1">
    <source>
        <dbReference type="SAM" id="MobiDB-lite"/>
    </source>
</evidence>
<keyword evidence="2" id="KW-0812">Transmembrane</keyword>
<gene>
    <name evidence="3" type="ORF">B0H63DRAFT_520659</name>
</gene>
<dbReference type="EMBL" id="JAULSW010000003">
    <property type="protein sequence ID" value="KAK3386569.1"/>
    <property type="molecule type" value="Genomic_DNA"/>
</dbReference>
<accession>A0AAE0NRX0</accession>
<reference evidence="3" key="1">
    <citation type="journal article" date="2023" name="Mol. Phylogenet. Evol.">
        <title>Genome-scale phylogeny and comparative genomics of the fungal order Sordariales.</title>
        <authorList>
            <person name="Hensen N."/>
            <person name="Bonometti L."/>
            <person name="Westerberg I."/>
            <person name="Brannstrom I.O."/>
            <person name="Guillou S."/>
            <person name="Cros-Aarteil S."/>
            <person name="Calhoun S."/>
            <person name="Haridas S."/>
            <person name="Kuo A."/>
            <person name="Mondo S."/>
            <person name="Pangilinan J."/>
            <person name="Riley R."/>
            <person name="LaButti K."/>
            <person name="Andreopoulos B."/>
            <person name="Lipzen A."/>
            <person name="Chen C."/>
            <person name="Yan M."/>
            <person name="Daum C."/>
            <person name="Ng V."/>
            <person name="Clum A."/>
            <person name="Steindorff A."/>
            <person name="Ohm R.A."/>
            <person name="Martin F."/>
            <person name="Silar P."/>
            <person name="Natvig D.O."/>
            <person name="Lalanne C."/>
            <person name="Gautier V."/>
            <person name="Ament-Velasquez S.L."/>
            <person name="Kruys A."/>
            <person name="Hutchinson M.I."/>
            <person name="Powell A.J."/>
            <person name="Barry K."/>
            <person name="Miller A.N."/>
            <person name="Grigoriev I.V."/>
            <person name="Debuchy R."/>
            <person name="Gladieux P."/>
            <person name="Hiltunen Thoren M."/>
            <person name="Johannesson H."/>
        </authorList>
    </citation>
    <scope>NUCLEOTIDE SEQUENCE</scope>
    <source>
        <strain evidence="3">CBS 232.78</strain>
    </source>
</reference>
<evidence type="ECO:0000256" key="2">
    <source>
        <dbReference type="SAM" id="Phobius"/>
    </source>
</evidence>
<sequence>MDSHGYISFPGPISPPLSLAPSISNRLSDQGDPRHQSQNQHCSCQHTAVLQSTASPPVKDLKDSCSDESNKPTQRYRASPHSHHRQWTTWILEIGALCLSIAAAVSAALVLSSYNGKPREEWRFFTSINTVISILGVISKVNLAFAVSSALAQQKWIWFRAQEDDLRVFEKFDDSTRGPWGSLTLLLWSRARNLATLGAFVILTTLLVDPFLQATVSLHGQNDAVDQTSSATHPQLPVANGIHIGQWFDDPKESGDGALYSEDGLLYKLHGVLPDFGLTSAIFDGFYRTSLGNRSKDQAVRFSCETGNCTWPLYTTAAICSRCNSVPQSKIVKSSGATKWFTVANDQYSANRTSTTPLPWTAYNLSYGHIKQWDGTYNAKTPVMMTAFINTNYAASVTFQHSNTTFASFLIMRASDEFLFKGVNWNSTWPTVTECGLYFCAKAYKSVSTNGLLQETEVGSWAVREVRSWKAADKWRHWPNQNLTLDLEKLQRWDKSHQSLGPVGVRFPRSDLQIRIPSAALPAGAPGNTRHTFNITQTSVMGLQQTLRDMFLRQQSRFDTGRTLNYVVYPIIDPATSTSIANILWNATANLTSAFEAIAHRLTVQIRDSSGTVNGTAERYVLHIRVNWGFFSLLVSTVMLGCVYFAIVLVQTHRLALPAWKGSVYPTLAFGFDETTQALLRSVDHDKDDRGGGSWWTPGYLNSGMMIRLHDDTGGEYKLRGSGQRLD</sequence>
<keyword evidence="2" id="KW-1133">Transmembrane helix</keyword>
<feature type="transmembrane region" description="Helical" evidence="2">
    <location>
        <begin position="131"/>
        <end position="152"/>
    </location>
</feature>
<evidence type="ECO:0000313" key="3">
    <source>
        <dbReference type="EMBL" id="KAK3386569.1"/>
    </source>
</evidence>
<keyword evidence="2" id="KW-0472">Membrane</keyword>
<dbReference type="PANTHER" id="PTHR35394">
    <property type="entry name" value="DUF3176 DOMAIN-CONTAINING PROTEIN"/>
    <property type="match status" value="1"/>
</dbReference>
<feature type="region of interest" description="Disordered" evidence="1">
    <location>
        <begin position="1"/>
        <end position="80"/>
    </location>
</feature>
<feature type="transmembrane region" description="Helical" evidence="2">
    <location>
        <begin position="90"/>
        <end position="111"/>
    </location>
</feature>
<dbReference type="Pfam" id="PF11374">
    <property type="entry name" value="DUF3176"/>
    <property type="match status" value="1"/>
</dbReference>